<sequence>MSKSENPKKVLKKTFCTQISNHNGLKTGKKREKSVTINFNIFFKKRFRDFFC</sequence>
<reference evidence="1" key="1">
    <citation type="journal article" date="2020" name="Nature">
        <title>Giant virus diversity and host interactions through global metagenomics.</title>
        <authorList>
            <person name="Schulz F."/>
            <person name="Roux S."/>
            <person name="Paez-Espino D."/>
            <person name="Jungbluth S."/>
            <person name="Walsh D.A."/>
            <person name="Denef V.J."/>
            <person name="McMahon K.D."/>
            <person name="Konstantinidis K.T."/>
            <person name="Eloe-Fadrosh E.A."/>
            <person name="Kyrpides N.C."/>
            <person name="Woyke T."/>
        </authorList>
    </citation>
    <scope>NUCLEOTIDE SEQUENCE</scope>
    <source>
        <strain evidence="1">GVMAG-S-3300013014-104</strain>
    </source>
</reference>
<evidence type="ECO:0000313" key="1">
    <source>
        <dbReference type="EMBL" id="QHU18942.1"/>
    </source>
</evidence>
<organism evidence="1">
    <name type="scientific">viral metagenome</name>
    <dbReference type="NCBI Taxonomy" id="1070528"/>
    <lineage>
        <taxon>unclassified sequences</taxon>
        <taxon>metagenomes</taxon>
        <taxon>organismal metagenomes</taxon>
    </lineage>
</organism>
<name>A0A6C0KLN7_9ZZZZ</name>
<proteinExistence type="predicted"/>
<protein>
    <submittedName>
        <fullName evidence="1">Uncharacterized protein</fullName>
    </submittedName>
</protein>
<dbReference type="EMBL" id="MN740943">
    <property type="protein sequence ID" value="QHU18942.1"/>
    <property type="molecule type" value="Genomic_DNA"/>
</dbReference>
<accession>A0A6C0KLN7</accession>
<dbReference type="AlphaFoldDB" id="A0A6C0KLN7"/>